<dbReference type="Proteomes" id="UP000266841">
    <property type="component" value="Unassembled WGS sequence"/>
</dbReference>
<dbReference type="PROSITE" id="PS00036">
    <property type="entry name" value="BZIP_BASIC"/>
    <property type="match status" value="1"/>
</dbReference>
<accession>K0TGJ7</accession>
<sequence>MHIVRQDDNDQLAYGSICELGSLLMSGNRSKFGVANPLGLAFGDDDQPPPSNSGSGAQDRVPTPIKIKVELPPLSSTRGPVANPLSNIVPDPMAAVTGVPSAQTTDKFQIELEGAKPMSIPSPLASPVLSAAEPPRQDSFTLENNILSAAVERGTSPTDMLLEEIFNTDNCDEPPTARRKAEPTMHDTNSTSIPPSVSSDNVTSEHLQPVKFEPGTGRIRKLSNASLTRKLSNASSFQRVGSSTSLNSYSEYSLDSGGPLGSSPSVVSHTKLPSANSSPHGEDESAAQTLPGETKDRRHKRLERNRESARASRRRRKQYLEDLDARVMQMGIDMDKGRIAHACSASKIVRAMRLGKVNEIEKKMPLRTAPIGNRKSGISHNVTTTRVVPPSAPRSGLDDNANTLLTALSRANPELHIAQVFLKQQLMSVLQSSGSKFFLWASLQHEEFYRGGRSQSERLSAARIGERGTRKATPSEGMWPLVCHEIGLSYDQEDKIRQAQRRVLTNKQTWVDRHLAFATQSVVNSIHSSLGGAQVAAKKNETSLMNILTPEQRMKFFVWANKKNRDVKRVAGRAIKLEQNERKTSPALHAAANLYVINHQLATIVQPPLGSRTYVRPQILKKFSRRPVFESLMGSQSESEGNSKLSREKSFPSTGSLKRSLNEVIESSAKLTPAQPQAIQPQHAHALAQSEVMSALKDVLPIVPESAHRLATSPPTQPPPVCGLRPDPVVSSARGVDPVASENSMIPEPVTSTSAPCSSFKGHCHTPITDDDIPMPTPISVLMTTNDDFMMEPLQETEIQEQELPPPNSQSFLPDVVSSSEARPLGIARSHHSAPQLGLGGVVFDPDFSFAPMGSIPEGSSQNESQELEELQLEADDWAIGESFDVETDTNQLLT</sequence>
<dbReference type="OrthoDB" id="425490at2759"/>
<evidence type="ECO:0000313" key="9">
    <source>
        <dbReference type="EMBL" id="EJK72716.1"/>
    </source>
</evidence>
<keyword evidence="6" id="KW-0539">Nucleus</keyword>
<feature type="region of interest" description="Disordered" evidence="7">
    <location>
        <begin position="35"/>
        <end position="64"/>
    </location>
</feature>
<dbReference type="PROSITE" id="PS50217">
    <property type="entry name" value="BZIP"/>
    <property type="match status" value="1"/>
</dbReference>
<evidence type="ECO:0000256" key="4">
    <source>
        <dbReference type="ARBA" id="ARBA00023125"/>
    </source>
</evidence>
<dbReference type="GO" id="GO:0005634">
    <property type="term" value="C:nucleus"/>
    <property type="evidence" value="ECO:0007669"/>
    <property type="project" value="UniProtKB-SubCell"/>
</dbReference>
<evidence type="ECO:0000256" key="3">
    <source>
        <dbReference type="ARBA" id="ARBA00023015"/>
    </source>
</evidence>
<feature type="compositionally biased region" description="Polar residues" evidence="7">
    <location>
        <begin position="633"/>
        <end position="644"/>
    </location>
</feature>
<proteinExistence type="inferred from homology"/>
<keyword evidence="10" id="KW-1185">Reference proteome</keyword>
<dbReference type="GO" id="GO:0003677">
    <property type="term" value="F:DNA binding"/>
    <property type="evidence" value="ECO:0007669"/>
    <property type="project" value="UniProtKB-KW"/>
</dbReference>
<dbReference type="eggNOG" id="ENOG502QR0I">
    <property type="taxonomic scope" value="Eukaryota"/>
</dbReference>
<evidence type="ECO:0000256" key="1">
    <source>
        <dbReference type="ARBA" id="ARBA00004123"/>
    </source>
</evidence>
<dbReference type="SMART" id="SM00338">
    <property type="entry name" value="BRLZ"/>
    <property type="match status" value="1"/>
</dbReference>
<evidence type="ECO:0000256" key="2">
    <source>
        <dbReference type="ARBA" id="ARBA00007163"/>
    </source>
</evidence>
<gene>
    <name evidence="9" type="ORF">THAOC_05721</name>
</gene>
<reference evidence="9 10" key="1">
    <citation type="journal article" date="2012" name="Genome Biol.">
        <title>Genome and low-iron response of an oceanic diatom adapted to chronic iron limitation.</title>
        <authorList>
            <person name="Lommer M."/>
            <person name="Specht M."/>
            <person name="Roy A.S."/>
            <person name="Kraemer L."/>
            <person name="Andreson R."/>
            <person name="Gutowska M.A."/>
            <person name="Wolf J."/>
            <person name="Bergner S.V."/>
            <person name="Schilhabel M.B."/>
            <person name="Klostermeier U.C."/>
            <person name="Beiko R.G."/>
            <person name="Rosenstiel P."/>
            <person name="Hippler M."/>
            <person name="Laroche J."/>
        </authorList>
    </citation>
    <scope>NUCLEOTIDE SEQUENCE [LARGE SCALE GENOMIC DNA]</scope>
    <source>
        <strain evidence="9 10">CCMP1005</strain>
    </source>
</reference>
<dbReference type="PANTHER" id="PTHR47416">
    <property type="entry name" value="BASIC-LEUCINE ZIPPER TRANSCRIPTION FACTOR F-RELATED"/>
    <property type="match status" value="1"/>
</dbReference>
<feature type="compositionally biased region" description="Low complexity" evidence="7">
    <location>
        <begin position="248"/>
        <end position="268"/>
    </location>
</feature>
<comment type="subcellular location">
    <subcellularLocation>
        <location evidence="1">Nucleus</location>
    </subcellularLocation>
</comment>
<keyword evidence="4" id="KW-0238">DNA-binding</keyword>
<dbReference type="EMBL" id="AGNL01005417">
    <property type="protein sequence ID" value="EJK72716.1"/>
    <property type="molecule type" value="Genomic_DNA"/>
</dbReference>
<name>K0TGJ7_THAOC</name>
<feature type="region of interest" description="Disordered" evidence="7">
    <location>
        <begin position="739"/>
        <end position="759"/>
    </location>
</feature>
<feature type="region of interest" description="Disordered" evidence="7">
    <location>
        <begin position="168"/>
        <end position="218"/>
    </location>
</feature>
<feature type="compositionally biased region" description="Basic and acidic residues" evidence="7">
    <location>
        <begin position="175"/>
        <end position="185"/>
    </location>
</feature>
<organism evidence="9 10">
    <name type="scientific">Thalassiosira oceanica</name>
    <name type="common">Marine diatom</name>
    <dbReference type="NCBI Taxonomy" id="159749"/>
    <lineage>
        <taxon>Eukaryota</taxon>
        <taxon>Sar</taxon>
        <taxon>Stramenopiles</taxon>
        <taxon>Ochrophyta</taxon>
        <taxon>Bacillariophyta</taxon>
        <taxon>Coscinodiscophyceae</taxon>
        <taxon>Thalassiosirophycidae</taxon>
        <taxon>Thalassiosirales</taxon>
        <taxon>Thalassiosiraceae</taxon>
        <taxon>Thalassiosira</taxon>
    </lineage>
</organism>
<protein>
    <recommendedName>
        <fullName evidence="8">BZIP domain-containing protein</fullName>
    </recommendedName>
</protein>
<keyword evidence="3" id="KW-0805">Transcription regulation</keyword>
<dbReference type="PANTHER" id="PTHR47416:SF8">
    <property type="entry name" value="BASIC-LEUCINE ZIPPER TRANSCRIPTION FACTOR E-RELATED"/>
    <property type="match status" value="1"/>
</dbReference>
<dbReference type="AlphaFoldDB" id="K0TGJ7"/>
<feature type="compositionally biased region" description="Polar residues" evidence="7">
    <location>
        <begin position="186"/>
        <end position="206"/>
    </location>
</feature>
<feature type="domain" description="BZIP" evidence="8">
    <location>
        <begin position="295"/>
        <end position="330"/>
    </location>
</feature>
<feature type="region of interest" description="Disordered" evidence="7">
    <location>
        <begin position="248"/>
        <end position="316"/>
    </location>
</feature>
<evidence type="ECO:0000313" key="10">
    <source>
        <dbReference type="Proteomes" id="UP000266841"/>
    </source>
</evidence>
<dbReference type="Pfam" id="PF00170">
    <property type="entry name" value="bZIP_1"/>
    <property type="match status" value="1"/>
</dbReference>
<dbReference type="InterPro" id="IPR046347">
    <property type="entry name" value="bZIP_sf"/>
</dbReference>
<comment type="caution">
    <text evidence="9">The sequence shown here is derived from an EMBL/GenBank/DDBJ whole genome shotgun (WGS) entry which is preliminary data.</text>
</comment>
<comment type="similarity">
    <text evidence="2">Belongs to the bZIP family.</text>
</comment>
<evidence type="ECO:0000256" key="7">
    <source>
        <dbReference type="SAM" id="MobiDB-lite"/>
    </source>
</evidence>
<evidence type="ECO:0000259" key="8">
    <source>
        <dbReference type="PROSITE" id="PS50217"/>
    </source>
</evidence>
<dbReference type="SUPFAM" id="SSF57959">
    <property type="entry name" value="Leucine zipper domain"/>
    <property type="match status" value="1"/>
</dbReference>
<dbReference type="Gene3D" id="1.20.5.170">
    <property type="match status" value="1"/>
</dbReference>
<dbReference type="OMA" id="RANTIHW"/>
<evidence type="ECO:0000256" key="6">
    <source>
        <dbReference type="ARBA" id="ARBA00023242"/>
    </source>
</evidence>
<dbReference type="GO" id="GO:0003700">
    <property type="term" value="F:DNA-binding transcription factor activity"/>
    <property type="evidence" value="ECO:0007669"/>
    <property type="project" value="InterPro"/>
</dbReference>
<evidence type="ECO:0000256" key="5">
    <source>
        <dbReference type="ARBA" id="ARBA00023163"/>
    </source>
</evidence>
<feature type="region of interest" description="Disordered" evidence="7">
    <location>
        <begin position="632"/>
        <end position="658"/>
    </location>
</feature>
<dbReference type="InterPro" id="IPR004827">
    <property type="entry name" value="bZIP"/>
</dbReference>
<keyword evidence="5" id="KW-0804">Transcription</keyword>